<dbReference type="EMBL" id="AP035768">
    <property type="protein sequence ID" value="BFO20207.1"/>
    <property type="molecule type" value="Genomic_DNA"/>
</dbReference>
<dbReference type="InterPro" id="IPR017871">
    <property type="entry name" value="ABC_transporter-like_CS"/>
</dbReference>
<dbReference type="EC" id="7.6.2.2" evidence="3"/>
<evidence type="ECO:0000256" key="4">
    <source>
        <dbReference type="ARBA" id="ARBA00022448"/>
    </source>
</evidence>
<organism evidence="17">
    <name type="scientific">Streptomyces haneummycinicus</name>
    <dbReference type="NCBI Taxonomy" id="3074435"/>
    <lineage>
        <taxon>Bacteria</taxon>
        <taxon>Bacillati</taxon>
        <taxon>Actinomycetota</taxon>
        <taxon>Actinomycetes</taxon>
        <taxon>Kitasatosporales</taxon>
        <taxon>Streptomycetaceae</taxon>
        <taxon>Streptomyces</taxon>
    </lineage>
</organism>
<dbReference type="PROSITE" id="PS00211">
    <property type="entry name" value="ABC_TRANSPORTER_1"/>
    <property type="match status" value="1"/>
</dbReference>
<evidence type="ECO:0000256" key="5">
    <source>
        <dbReference type="ARBA" id="ARBA00022475"/>
    </source>
</evidence>
<dbReference type="GO" id="GO:0016887">
    <property type="term" value="F:ATP hydrolysis activity"/>
    <property type="evidence" value="ECO:0007669"/>
    <property type="project" value="InterPro"/>
</dbReference>
<comment type="subcellular location">
    <subcellularLocation>
        <location evidence="2">Cell membrane</location>
        <topology evidence="2">Peripheral membrane protein</topology>
        <orientation evidence="2">Cytoplasmic side</orientation>
    </subcellularLocation>
    <subcellularLocation>
        <location evidence="1">Membrane</location>
        <topology evidence="1">Multi-pass membrane protein</topology>
    </subcellularLocation>
</comment>
<proteinExistence type="inferred from homology"/>
<dbReference type="GO" id="GO:0005886">
    <property type="term" value="C:plasma membrane"/>
    <property type="evidence" value="ECO:0007669"/>
    <property type="project" value="UniProtKB-SubCell"/>
</dbReference>
<dbReference type="NCBIfam" id="TIGR01188">
    <property type="entry name" value="drrA"/>
    <property type="match status" value="1"/>
</dbReference>
<dbReference type="PROSITE" id="PS50893">
    <property type="entry name" value="ABC_TRANSPORTER_2"/>
    <property type="match status" value="1"/>
</dbReference>
<evidence type="ECO:0000256" key="14">
    <source>
        <dbReference type="SAM" id="MobiDB-lite"/>
    </source>
</evidence>
<sequence>MRYGRAMTTTYAVLSEGLEKRFGTVHALRGLDLAVAEGTVCGVLGPNGAGKTTAVRLLTTLLRPDAGSARIAGHDLVREAAAVRRRIGVTGQDTSIDGDLTGRENLRLFARLHRVDGPAARAAGLLERFGLTEAADRPASGYSGGMRRRLDLAASLIRRPEVLFLDEPTTGLDPASRNLIWDVVRELTCEGTTVLLTTQYLEEADRLADDIALVDRGRVAQTGSPAELKALVGTHAEVVVADADALPAAAGVLDRLTGSLPSVDPERNAVGAVAKDPTLTLPRLVRTLDAAGVPLLDASLRPPTLDDVFLRLTDGQNVHHPPTTRSVPHEHVGVRRHRDARPAAAAGAEQSGAAGPHPDDAHQHAAVLRLCLRQRARRAGRRVPLLPGAGAPGGDGGGRCHDRHVPVGAGRPPGSDGPVAHAADEPGGRAGGPGGGGCAGHGGRDGAVPAGRARGGLAGGGSALEAVGAMALLLLFRFACVWIGMYLGLLTRNEEAAGQLGGATFLLPLLSSAYIPTAGLPDGLRTVAEWNPISAVATALRELFGNASAPEGRPGRWRIPSPGRWGGVRCCSRCSCRSRYGSTGAGGSDGARGVSGSCQGGPSREVPGGEGAGGGRGAGTVGPSGRRR</sequence>
<dbReference type="GO" id="GO:0043215">
    <property type="term" value="P:daunorubicin transport"/>
    <property type="evidence" value="ECO:0007669"/>
    <property type="project" value="InterPro"/>
</dbReference>
<keyword evidence="9" id="KW-1278">Translocase</keyword>
<evidence type="ECO:0000256" key="9">
    <source>
        <dbReference type="ARBA" id="ARBA00022967"/>
    </source>
</evidence>
<feature type="domain" description="ABC transporter" evidence="16">
    <location>
        <begin position="13"/>
        <end position="241"/>
    </location>
</feature>
<protein>
    <recommendedName>
        <fullName evidence="3">ABC-type xenobiotic transporter</fullName>
        <ecNumber evidence="3">7.6.2.2</ecNumber>
    </recommendedName>
</protein>
<dbReference type="FunFam" id="3.40.50.300:FF:000589">
    <property type="entry name" value="ABC transporter, ATP-binding subunit"/>
    <property type="match status" value="1"/>
</dbReference>
<dbReference type="GO" id="GO:1900753">
    <property type="term" value="P:doxorubicin transport"/>
    <property type="evidence" value="ECO:0007669"/>
    <property type="project" value="InterPro"/>
</dbReference>
<dbReference type="SUPFAM" id="SSF52540">
    <property type="entry name" value="P-loop containing nucleoside triphosphate hydrolases"/>
    <property type="match status" value="1"/>
</dbReference>
<evidence type="ECO:0000256" key="12">
    <source>
        <dbReference type="ARBA" id="ARBA00023251"/>
    </source>
</evidence>
<evidence type="ECO:0000256" key="3">
    <source>
        <dbReference type="ARBA" id="ARBA00012191"/>
    </source>
</evidence>
<feature type="compositionally biased region" description="Low complexity" evidence="14">
    <location>
        <begin position="342"/>
        <end position="355"/>
    </location>
</feature>
<gene>
    <name evidence="17" type="ORF">SHKM778_65950</name>
</gene>
<evidence type="ECO:0000256" key="2">
    <source>
        <dbReference type="ARBA" id="ARBA00004413"/>
    </source>
</evidence>
<evidence type="ECO:0000256" key="6">
    <source>
        <dbReference type="ARBA" id="ARBA00022692"/>
    </source>
</evidence>
<accession>A0AAT9HRY6</accession>
<feature type="region of interest" description="Disordered" evidence="14">
    <location>
        <begin position="316"/>
        <end position="361"/>
    </location>
</feature>
<dbReference type="InterPro" id="IPR027417">
    <property type="entry name" value="P-loop_NTPase"/>
</dbReference>
<keyword evidence="8" id="KW-0067">ATP-binding</keyword>
<dbReference type="InterPro" id="IPR003593">
    <property type="entry name" value="AAA+_ATPase"/>
</dbReference>
<feature type="compositionally biased region" description="Gly residues" evidence="14">
    <location>
        <begin position="608"/>
        <end position="622"/>
    </location>
</feature>
<dbReference type="Pfam" id="PF00005">
    <property type="entry name" value="ABC_tran"/>
    <property type="match status" value="1"/>
</dbReference>
<dbReference type="InterPro" id="IPR013525">
    <property type="entry name" value="ABC2_TM"/>
</dbReference>
<feature type="region of interest" description="Disordered" evidence="14">
    <location>
        <begin position="382"/>
        <end position="443"/>
    </location>
</feature>
<feature type="transmembrane region" description="Helical" evidence="15">
    <location>
        <begin position="467"/>
        <end position="489"/>
    </location>
</feature>
<evidence type="ECO:0000256" key="7">
    <source>
        <dbReference type="ARBA" id="ARBA00022741"/>
    </source>
</evidence>
<keyword evidence="11 15" id="KW-0472">Membrane</keyword>
<dbReference type="InterPro" id="IPR003439">
    <property type="entry name" value="ABC_transporter-like_ATP-bd"/>
</dbReference>
<evidence type="ECO:0000256" key="8">
    <source>
        <dbReference type="ARBA" id="ARBA00022840"/>
    </source>
</evidence>
<keyword evidence="5" id="KW-1003">Cell membrane</keyword>
<dbReference type="PANTHER" id="PTHR42711:SF19">
    <property type="entry name" value="DOXORUBICIN RESISTANCE ATP-BINDING PROTEIN DRRA"/>
    <property type="match status" value="1"/>
</dbReference>
<keyword evidence="6 15" id="KW-0812">Transmembrane</keyword>
<feature type="compositionally biased region" description="Gly residues" evidence="14">
    <location>
        <begin position="428"/>
        <end position="441"/>
    </location>
</feature>
<keyword evidence="10 15" id="KW-1133">Transmembrane helix</keyword>
<name>A0AAT9HRY6_9ACTN</name>
<dbReference type="PANTHER" id="PTHR42711">
    <property type="entry name" value="ABC TRANSPORTER ATP-BINDING PROTEIN"/>
    <property type="match status" value="1"/>
</dbReference>
<dbReference type="SMART" id="SM00382">
    <property type="entry name" value="AAA"/>
    <property type="match status" value="1"/>
</dbReference>
<dbReference type="InterPro" id="IPR005894">
    <property type="entry name" value="DrrA"/>
</dbReference>
<reference evidence="17" key="2">
    <citation type="submission" date="2024-07" db="EMBL/GenBank/DDBJ databases">
        <title>Streptomyces haneummycinica sp. nov., a new antibiotic-producing actinobacterium isolated from marine sediment.</title>
        <authorList>
            <person name="Uemura M."/>
            <person name="Hamada M."/>
            <person name="Hirano S."/>
            <person name="Kobayashi K."/>
            <person name="Ohshiro T."/>
            <person name="Kobayashi T."/>
            <person name="Terahara T."/>
        </authorList>
    </citation>
    <scope>NUCLEOTIDE SEQUENCE</scope>
    <source>
        <strain evidence="17">KM77-8</strain>
    </source>
</reference>
<dbReference type="Pfam" id="PF01061">
    <property type="entry name" value="ABC2_membrane"/>
    <property type="match status" value="1"/>
</dbReference>
<dbReference type="GO" id="GO:0005524">
    <property type="term" value="F:ATP binding"/>
    <property type="evidence" value="ECO:0007669"/>
    <property type="project" value="UniProtKB-KW"/>
</dbReference>
<dbReference type="Gene3D" id="3.40.50.300">
    <property type="entry name" value="P-loop containing nucleotide triphosphate hydrolases"/>
    <property type="match status" value="1"/>
</dbReference>
<comment type="similarity">
    <text evidence="13">Belongs to the ABC transporter superfamily. Drug exporter-1 (DrugE1) (TC 3.A.1.105) family.</text>
</comment>
<feature type="region of interest" description="Disordered" evidence="14">
    <location>
        <begin position="582"/>
        <end position="628"/>
    </location>
</feature>
<dbReference type="InterPro" id="IPR050763">
    <property type="entry name" value="ABC_transporter_ATP-binding"/>
</dbReference>
<evidence type="ECO:0000256" key="1">
    <source>
        <dbReference type="ARBA" id="ARBA00004141"/>
    </source>
</evidence>
<evidence type="ECO:0000256" key="11">
    <source>
        <dbReference type="ARBA" id="ARBA00023136"/>
    </source>
</evidence>
<evidence type="ECO:0000256" key="13">
    <source>
        <dbReference type="ARBA" id="ARBA00049985"/>
    </source>
</evidence>
<keyword evidence="7" id="KW-0547">Nucleotide-binding</keyword>
<evidence type="ECO:0000256" key="15">
    <source>
        <dbReference type="SAM" id="Phobius"/>
    </source>
</evidence>
<evidence type="ECO:0000256" key="10">
    <source>
        <dbReference type="ARBA" id="ARBA00022989"/>
    </source>
</evidence>
<evidence type="ECO:0000259" key="16">
    <source>
        <dbReference type="PROSITE" id="PS50893"/>
    </source>
</evidence>
<keyword evidence="4" id="KW-0813">Transport</keyword>
<dbReference type="GO" id="GO:0046677">
    <property type="term" value="P:response to antibiotic"/>
    <property type="evidence" value="ECO:0007669"/>
    <property type="project" value="UniProtKB-KW"/>
</dbReference>
<evidence type="ECO:0000313" key="17">
    <source>
        <dbReference type="EMBL" id="BFO20207.1"/>
    </source>
</evidence>
<keyword evidence="12" id="KW-0046">Antibiotic resistance</keyword>
<dbReference type="AlphaFoldDB" id="A0AAT9HRY6"/>
<reference evidence="17" key="1">
    <citation type="submission" date="2024-06" db="EMBL/GenBank/DDBJ databases">
        <authorList>
            <consortium name="consrtm"/>
            <person name="Uemura M."/>
            <person name="Terahara T."/>
        </authorList>
    </citation>
    <scope>NUCLEOTIDE SEQUENCE</scope>
    <source>
        <strain evidence="17">KM77-8</strain>
    </source>
</reference>
<dbReference type="GO" id="GO:0008559">
    <property type="term" value="F:ABC-type xenobiotic transporter activity"/>
    <property type="evidence" value="ECO:0007669"/>
    <property type="project" value="UniProtKB-EC"/>
</dbReference>